<gene>
    <name evidence="1" type="ORF">HNR67_002935</name>
</gene>
<reference evidence="1 2" key="1">
    <citation type="submission" date="2020-08" db="EMBL/GenBank/DDBJ databases">
        <title>Sequencing the genomes of 1000 actinobacteria strains.</title>
        <authorList>
            <person name="Klenk H.-P."/>
        </authorList>
    </citation>
    <scope>NUCLEOTIDE SEQUENCE [LARGE SCALE GENOMIC DNA]</scope>
    <source>
        <strain evidence="1 2">DSM 44230</strain>
    </source>
</reference>
<sequence>MKYVIVRYEDYGSYGAYNHCADAYLDVLPTLADQLPPGARAFATDPDHYDFHGKRCVKDLKPVETRTEGDQLVLELRHNCWKHDADLVLRYTGVTEYTVDPPGELPSEVRLDELLPHEQGVRHEFVCVGGSIVVVAADVTAAWTPTDCTG</sequence>
<organism evidence="1 2">
    <name type="scientific">Crossiella cryophila</name>
    <dbReference type="NCBI Taxonomy" id="43355"/>
    <lineage>
        <taxon>Bacteria</taxon>
        <taxon>Bacillati</taxon>
        <taxon>Actinomycetota</taxon>
        <taxon>Actinomycetes</taxon>
        <taxon>Pseudonocardiales</taxon>
        <taxon>Pseudonocardiaceae</taxon>
        <taxon>Crossiella</taxon>
    </lineage>
</organism>
<protein>
    <submittedName>
        <fullName evidence="1">Uncharacterized protein</fullName>
    </submittedName>
</protein>
<dbReference type="Proteomes" id="UP000533598">
    <property type="component" value="Unassembled WGS sequence"/>
</dbReference>
<keyword evidence="2" id="KW-1185">Reference proteome</keyword>
<dbReference type="EMBL" id="JACHMH010000001">
    <property type="protein sequence ID" value="MBB4676817.1"/>
    <property type="molecule type" value="Genomic_DNA"/>
</dbReference>
<dbReference type="AlphaFoldDB" id="A0A7W7C9C4"/>
<comment type="caution">
    <text evidence="1">The sequence shown here is derived from an EMBL/GenBank/DDBJ whole genome shotgun (WGS) entry which is preliminary data.</text>
</comment>
<evidence type="ECO:0000313" key="1">
    <source>
        <dbReference type="EMBL" id="MBB4676817.1"/>
    </source>
</evidence>
<evidence type="ECO:0000313" key="2">
    <source>
        <dbReference type="Proteomes" id="UP000533598"/>
    </source>
</evidence>
<dbReference type="RefSeq" id="WP_246492511.1">
    <property type="nucleotide sequence ID" value="NZ_BAAAUI010000012.1"/>
</dbReference>
<accession>A0A7W7C9C4</accession>
<name>A0A7W7C9C4_9PSEU</name>
<proteinExistence type="predicted"/>